<comment type="similarity">
    <text evidence="1">Belongs to the RelB/DinJ antitoxin family.</text>
</comment>
<accession>A0AB94IVJ6</accession>
<evidence type="ECO:0000256" key="2">
    <source>
        <dbReference type="ARBA" id="ARBA00022649"/>
    </source>
</evidence>
<dbReference type="AlphaFoldDB" id="A0AB94IVJ6"/>
<evidence type="ECO:0000313" key="3">
    <source>
        <dbReference type="EMBL" id="CBL27760.1"/>
    </source>
</evidence>
<dbReference type="NCBIfam" id="TIGR02384">
    <property type="entry name" value="RelB_DinJ"/>
    <property type="match status" value="1"/>
</dbReference>
<dbReference type="InterPro" id="IPR013321">
    <property type="entry name" value="Arc_rbn_hlx_hlx"/>
</dbReference>
<organism evidence="3 4">
    <name type="scientific">Fretibacterium fastidiosum</name>
    <dbReference type="NCBI Taxonomy" id="651822"/>
    <lineage>
        <taxon>Bacteria</taxon>
        <taxon>Thermotogati</taxon>
        <taxon>Synergistota</taxon>
        <taxon>Synergistia</taxon>
        <taxon>Synergistales</taxon>
        <taxon>Aminobacteriaceae</taxon>
        <taxon>Fretibacterium</taxon>
    </lineage>
</organism>
<keyword evidence="4" id="KW-1185">Reference proteome</keyword>
<sequence>MKTDSVIRARIDSDVKHKADAVFARRGVSASTVIRAFFSTVAETGALPIELNVPNEETAAAIRDGRAGLGVRRFDNAASMFATLDEEDGE</sequence>
<reference evidence="3 4" key="2">
    <citation type="submission" date="2010-03" db="EMBL/GenBank/DDBJ databases">
        <authorList>
            <person name="Pajon A."/>
        </authorList>
    </citation>
    <scope>NUCLEOTIDE SEQUENCE [LARGE SCALE GENOMIC DNA]</scope>
    <source>
        <strain evidence="3 4">SGP1</strain>
    </source>
</reference>
<dbReference type="GO" id="GO:0006351">
    <property type="term" value="P:DNA-templated transcription"/>
    <property type="evidence" value="ECO:0007669"/>
    <property type="project" value="TreeGrafter"/>
</dbReference>
<gene>
    <name evidence="3" type="ORF">SY1_02350</name>
</gene>
<dbReference type="PANTHER" id="PTHR38781:SF1">
    <property type="entry name" value="ANTITOXIN DINJ-RELATED"/>
    <property type="match status" value="1"/>
</dbReference>
<proteinExistence type="inferred from homology"/>
<evidence type="ECO:0000313" key="4">
    <source>
        <dbReference type="Proteomes" id="UP000008957"/>
    </source>
</evidence>
<dbReference type="RefSeq" id="WP_015555907.1">
    <property type="nucleotide sequence ID" value="NC_021038.1"/>
</dbReference>
<dbReference type="EMBL" id="FP929056">
    <property type="protein sequence ID" value="CBL27760.1"/>
    <property type="molecule type" value="Genomic_DNA"/>
</dbReference>
<reference evidence="4" key="1">
    <citation type="submission" date="2010-03" db="EMBL/GenBank/DDBJ databases">
        <title>The genome sequence of Synergistetes sp. SGP1.</title>
        <authorList>
            <consortium name="metaHIT consortium -- http://www.metahit.eu/"/>
            <person name="Pajon A."/>
            <person name="Turner K."/>
            <person name="Parkhill J."/>
            <person name="Wade W."/>
            <person name="Vartoukian S."/>
        </authorList>
    </citation>
    <scope>NUCLEOTIDE SEQUENCE [LARGE SCALE GENOMIC DNA]</scope>
    <source>
        <strain evidence="4">SGP1</strain>
    </source>
</reference>
<dbReference type="InterPro" id="IPR007337">
    <property type="entry name" value="RelB/DinJ"/>
</dbReference>
<dbReference type="Proteomes" id="UP000008957">
    <property type="component" value="Chromosome"/>
</dbReference>
<evidence type="ECO:0000256" key="1">
    <source>
        <dbReference type="ARBA" id="ARBA00010562"/>
    </source>
</evidence>
<dbReference type="PIRSF" id="PIRSF003108">
    <property type="entry name" value="DinJ"/>
    <property type="match status" value="1"/>
</dbReference>
<dbReference type="Gene3D" id="1.10.1220.10">
    <property type="entry name" value="Met repressor-like"/>
    <property type="match status" value="1"/>
</dbReference>
<dbReference type="GO" id="GO:0044010">
    <property type="term" value="P:single-species biofilm formation"/>
    <property type="evidence" value="ECO:0007669"/>
    <property type="project" value="InterPro"/>
</dbReference>
<dbReference type="GO" id="GO:0015643">
    <property type="term" value="F:toxic substance binding"/>
    <property type="evidence" value="ECO:0007669"/>
    <property type="project" value="InterPro"/>
</dbReference>
<keyword evidence="2" id="KW-1277">Toxin-antitoxin system</keyword>
<dbReference type="PANTHER" id="PTHR38781">
    <property type="entry name" value="ANTITOXIN DINJ-RELATED"/>
    <property type="match status" value="1"/>
</dbReference>
<dbReference type="GO" id="GO:0006355">
    <property type="term" value="P:regulation of DNA-templated transcription"/>
    <property type="evidence" value="ECO:0007669"/>
    <property type="project" value="InterPro"/>
</dbReference>
<dbReference type="Pfam" id="PF04221">
    <property type="entry name" value="RelB"/>
    <property type="match status" value="1"/>
</dbReference>
<protein>
    <submittedName>
        <fullName evidence="3">Addiction module antitoxin, RelB/DinJ family</fullName>
    </submittedName>
</protein>
<dbReference type="GO" id="GO:0000987">
    <property type="term" value="F:cis-regulatory region sequence-specific DNA binding"/>
    <property type="evidence" value="ECO:0007669"/>
    <property type="project" value="InterPro"/>
</dbReference>
<dbReference type="KEGG" id="sbr:SY1_02350"/>
<dbReference type="InterPro" id="IPR026262">
    <property type="entry name" value="DinJ"/>
</dbReference>
<name>A0AB94IVJ6_9BACT</name>